<reference evidence="2 3" key="1">
    <citation type="submission" date="2020-07" db="EMBL/GenBank/DDBJ databases">
        <title>Telomere length de novo assembly of all 7 chromosomes of the fungus, Metarhizium brunneum, using a novel assembly pipeline.</title>
        <authorList>
            <person name="Saud z."/>
            <person name="Kortsinoglou A."/>
            <person name="Kouvelis V.N."/>
            <person name="Butt T.M."/>
        </authorList>
    </citation>
    <scope>NUCLEOTIDE SEQUENCE [LARGE SCALE GENOMIC DNA]</scope>
    <source>
        <strain evidence="2 3">4556</strain>
    </source>
</reference>
<feature type="domain" description="PARP catalytic" evidence="1">
    <location>
        <begin position="78"/>
        <end position="178"/>
    </location>
</feature>
<sequence>MSLDRLDENCKFYKHLTHLFYCKWLHPGTSAKIKSIYIKKNCKDPRHHIRFHGTQRACYEGSSGDKWKPCSNNKCYTCSILRNGFSISKSDPSSMFGPAIYSTIVSSKANLYAKNHNIASRKHAIIICGVSLGRCACVSRPGDYSAFDTVEATTTNQGGSVNYPETVSYRQRNVVPLGVIIYTRKGWTP</sequence>
<evidence type="ECO:0000259" key="1">
    <source>
        <dbReference type="Pfam" id="PF00644"/>
    </source>
</evidence>
<dbReference type="GeneID" id="90967750"/>
<proteinExistence type="predicted"/>
<name>A0A7D5Z5S8_9HYPO</name>
<dbReference type="EMBL" id="CP058933">
    <property type="protein sequence ID" value="QLI67708.1"/>
    <property type="molecule type" value="Genomic_DNA"/>
</dbReference>
<evidence type="ECO:0000313" key="2">
    <source>
        <dbReference type="EMBL" id="QLI67708.1"/>
    </source>
</evidence>
<dbReference type="GO" id="GO:0003950">
    <property type="term" value="F:NAD+ poly-ADP-ribosyltransferase activity"/>
    <property type="evidence" value="ECO:0007669"/>
    <property type="project" value="InterPro"/>
</dbReference>
<dbReference type="SUPFAM" id="SSF56399">
    <property type="entry name" value="ADP-ribosylation"/>
    <property type="match status" value="1"/>
</dbReference>
<organism evidence="2 3">
    <name type="scientific">Metarhizium brunneum</name>
    <dbReference type="NCBI Taxonomy" id="500148"/>
    <lineage>
        <taxon>Eukaryota</taxon>
        <taxon>Fungi</taxon>
        <taxon>Dikarya</taxon>
        <taxon>Ascomycota</taxon>
        <taxon>Pezizomycotina</taxon>
        <taxon>Sordariomycetes</taxon>
        <taxon>Hypocreomycetidae</taxon>
        <taxon>Hypocreales</taxon>
        <taxon>Clavicipitaceae</taxon>
        <taxon>Metarhizium</taxon>
    </lineage>
</organism>
<protein>
    <recommendedName>
        <fullName evidence="1">PARP catalytic domain-containing protein</fullName>
    </recommendedName>
</protein>
<dbReference type="InterPro" id="IPR012317">
    <property type="entry name" value="Poly(ADP-ribose)pol_cat_dom"/>
</dbReference>
<dbReference type="Gene3D" id="3.90.228.10">
    <property type="match status" value="1"/>
</dbReference>
<dbReference type="Pfam" id="PF00644">
    <property type="entry name" value="PARP"/>
    <property type="match status" value="1"/>
</dbReference>
<keyword evidence="3" id="KW-1185">Reference proteome</keyword>
<evidence type="ECO:0000313" key="3">
    <source>
        <dbReference type="Proteomes" id="UP000510686"/>
    </source>
</evidence>
<gene>
    <name evidence="2" type="ORF">G6M90_00g050430</name>
</gene>
<dbReference type="RefSeq" id="XP_065986434.1">
    <property type="nucleotide sequence ID" value="XM_066130488.1"/>
</dbReference>
<accession>A0A7D5Z5S8</accession>
<dbReference type="AlphaFoldDB" id="A0A7D5Z5S8"/>
<dbReference type="KEGG" id="mbrn:90967750"/>
<dbReference type="OrthoDB" id="9514740at2759"/>
<dbReference type="Proteomes" id="UP000510686">
    <property type="component" value="Chromosome 2"/>
</dbReference>